<dbReference type="Gene3D" id="3.40.630.30">
    <property type="match status" value="1"/>
</dbReference>
<dbReference type="KEGG" id="pgin:FRZ67_06615"/>
<dbReference type="EMBL" id="CP042435">
    <property type="protein sequence ID" value="QEC66982.1"/>
    <property type="molecule type" value="Genomic_DNA"/>
</dbReference>
<dbReference type="InterPro" id="IPR016181">
    <property type="entry name" value="Acyl_CoA_acyltransferase"/>
</dbReference>
<evidence type="ECO:0000256" key="1">
    <source>
        <dbReference type="ARBA" id="ARBA00022679"/>
    </source>
</evidence>
<evidence type="ECO:0000313" key="4">
    <source>
        <dbReference type="EMBL" id="QEC66982.1"/>
    </source>
</evidence>
<feature type="domain" description="N-acetyltransferase" evidence="3">
    <location>
        <begin position="3"/>
        <end position="147"/>
    </location>
</feature>
<dbReference type="InterPro" id="IPR050832">
    <property type="entry name" value="Bact_Acetyltransf"/>
</dbReference>
<dbReference type="SUPFAM" id="SSF55729">
    <property type="entry name" value="Acyl-CoA N-acyltransferases (Nat)"/>
    <property type="match status" value="1"/>
</dbReference>
<dbReference type="PANTHER" id="PTHR43877:SF2">
    <property type="entry name" value="AMINOALKYLPHOSPHONATE N-ACETYLTRANSFERASE-RELATED"/>
    <property type="match status" value="1"/>
</dbReference>
<organism evidence="4 5">
    <name type="scientific">Panacibacter ginsenosidivorans</name>
    <dbReference type="NCBI Taxonomy" id="1813871"/>
    <lineage>
        <taxon>Bacteria</taxon>
        <taxon>Pseudomonadati</taxon>
        <taxon>Bacteroidota</taxon>
        <taxon>Chitinophagia</taxon>
        <taxon>Chitinophagales</taxon>
        <taxon>Chitinophagaceae</taxon>
        <taxon>Panacibacter</taxon>
    </lineage>
</organism>
<accession>A0A5B8V6R2</accession>
<evidence type="ECO:0000259" key="3">
    <source>
        <dbReference type="PROSITE" id="PS51186"/>
    </source>
</evidence>
<sequence length="147" mass="16551">MEFSIHKATAEDASIIATLFDAYRMFYQQPSDIKGATEFITERLQQNESVIFIAFINNVAVGFTQLYPIFTSVGMQRTWLLNDLYIDSSARGKGIASALLDAAKDFGRSTNSKWLMLQTGITNAAAQSLYEKNGWHKETDLFYSINL</sequence>
<keyword evidence="2" id="KW-0012">Acyltransferase</keyword>
<dbReference type="PANTHER" id="PTHR43877">
    <property type="entry name" value="AMINOALKYLPHOSPHONATE N-ACETYLTRANSFERASE-RELATED-RELATED"/>
    <property type="match status" value="1"/>
</dbReference>
<dbReference type="CDD" id="cd04301">
    <property type="entry name" value="NAT_SF"/>
    <property type="match status" value="1"/>
</dbReference>
<proteinExistence type="predicted"/>
<name>A0A5B8V6R2_9BACT</name>
<dbReference type="OrthoDB" id="9792929at2"/>
<dbReference type="InterPro" id="IPR000182">
    <property type="entry name" value="GNAT_dom"/>
</dbReference>
<dbReference type="Proteomes" id="UP000321533">
    <property type="component" value="Chromosome"/>
</dbReference>
<reference evidence="4 5" key="1">
    <citation type="journal article" date="2016" name="Int. J. Syst. Evol. Microbiol.">
        <title>Panacibacter ginsenosidivorans gen. nov., sp. nov., with ginsenoside converting activity isolated from soil of a ginseng field.</title>
        <authorList>
            <person name="Siddiqi M.Z."/>
            <person name="Muhammad Shafi S."/>
            <person name="Choi K.D."/>
            <person name="Im W.T."/>
        </authorList>
    </citation>
    <scope>NUCLEOTIDE SEQUENCE [LARGE SCALE GENOMIC DNA]</scope>
    <source>
        <strain evidence="4 5">Gsoil1550</strain>
    </source>
</reference>
<protein>
    <submittedName>
        <fullName evidence="4">GNAT family N-acetyltransferase</fullName>
    </submittedName>
</protein>
<dbReference type="PROSITE" id="PS51186">
    <property type="entry name" value="GNAT"/>
    <property type="match status" value="1"/>
</dbReference>
<gene>
    <name evidence="4" type="ORF">FRZ67_06615</name>
</gene>
<dbReference type="Pfam" id="PF00583">
    <property type="entry name" value="Acetyltransf_1"/>
    <property type="match status" value="1"/>
</dbReference>
<dbReference type="AlphaFoldDB" id="A0A5B8V6R2"/>
<dbReference type="GO" id="GO:0016747">
    <property type="term" value="F:acyltransferase activity, transferring groups other than amino-acyl groups"/>
    <property type="evidence" value="ECO:0007669"/>
    <property type="project" value="InterPro"/>
</dbReference>
<evidence type="ECO:0000313" key="5">
    <source>
        <dbReference type="Proteomes" id="UP000321533"/>
    </source>
</evidence>
<keyword evidence="5" id="KW-1185">Reference proteome</keyword>
<keyword evidence="1 4" id="KW-0808">Transferase</keyword>
<evidence type="ECO:0000256" key="2">
    <source>
        <dbReference type="ARBA" id="ARBA00023315"/>
    </source>
</evidence>